<organism evidence="2 3">
    <name type="scientific">Luteimonas rhizosphaericola</name>
    <dbReference type="NCBI Taxonomy" id="3042024"/>
    <lineage>
        <taxon>Bacteria</taxon>
        <taxon>Pseudomonadati</taxon>
        <taxon>Pseudomonadota</taxon>
        <taxon>Gammaproteobacteria</taxon>
        <taxon>Lysobacterales</taxon>
        <taxon>Lysobacteraceae</taxon>
        <taxon>Luteimonas</taxon>
    </lineage>
</organism>
<name>A0ABT6JNE4_9GAMM</name>
<dbReference type="RefSeq" id="WP_280603212.1">
    <property type="nucleotide sequence ID" value="NZ_JARXRN010000029.1"/>
</dbReference>
<reference evidence="2 3" key="1">
    <citation type="submission" date="2023-04" db="EMBL/GenBank/DDBJ databases">
        <title>Luteimonas sp. M1R5S18.</title>
        <authorList>
            <person name="Sun J.-Q."/>
        </authorList>
    </citation>
    <scope>NUCLEOTIDE SEQUENCE [LARGE SCALE GENOMIC DNA]</scope>
    <source>
        <strain evidence="2 3">M1R5S18</strain>
    </source>
</reference>
<dbReference type="EMBL" id="JARXRN010000029">
    <property type="protein sequence ID" value="MDH5832172.1"/>
    <property type="molecule type" value="Genomic_DNA"/>
</dbReference>
<dbReference type="Proteomes" id="UP001156831">
    <property type="component" value="Unassembled WGS sequence"/>
</dbReference>
<proteinExistence type="predicted"/>
<evidence type="ECO:0008006" key="4">
    <source>
        <dbReference type="Google" id="ProtNLM"/>
    </source>
</evidence>
<sequence length="150" mass="16097">MSDDLEVLDPAPVEVVYRGERLEIRPLTLGAMREFSGLVKPLMAEFVGDRNPSWLVSDDAMLIEVLETHGEALFRAAAIATGRPVEFISGGESITDMVTLATAIVRVNRDFFWRAMVSLVPKVPLPEQAANQASGGGVTSSSSSSPTGIH</sequence>
<comment type="caution">
    <text evidence="2">The sequence shown here is derived from an EMBL/GenBank/DDBJ whole genome shotgun (WGS) entry which is preliminary data.</text>
</comment>
<protein>
    <recommendedName>
        <fullName evidence="4">Tail assembly chaperone</fullName>
    </recommendedName>
</protein>
<feature type="region of interest" description="Disordered" evidence="1">
    <location>
        <begin position="129"/>
        <end position="150"/>
    </location>
</feature>
<keyword evidence="3" id="KW-1185">Reference proteome</keyword>
<gene>
    <name evidence="2" type="ORF">QFW80_16765</name>
</gene>
<evidence type="ECO:0000313" key="3">
    <source>
        <dbReference type="Proteomes" id="UP001156831"/>
    </source>
</evidence>
<evidence type="ECO:0000313" key="2">
    <source>
        <dbReference type="EMBL" id="MDH5832172.1"/>
    </source>
</evidence>
<accession>A0ABT6JNE4</accession>
<feature type="compositionally biased region" description="Low complexity" evidence="1">
    <location>
        <begin position="139"/>
        <end position="150"/>
    </location>
</feature>
<evidence type="ECO:0000256" key="1">
    <source>
        <dbReference type="SAM" id="MobiDB-lite"/>
    </source>
</evidence>